<name>A0A9W8EDD1_9FUNG</name>
<feature type="region of interest" description="Disordered" evidence="1">
    <location>
        <begin position="224"/>
        <end position="311"/>
    </location>
</feature>
<sequence>MVAGLLAAWEPSPASASHASPATPTQGSTDHDGIGNSSPVVAPLLKPSVESLNTPGSMPTAKHYVDILEAVPSDHQPHLLSPSQTSTAVCSRNSSMAKHVRGRVADAGCNTIYSNDYETKDTPEPGNDIFTESFTHSSELTASGGDSDDDDQPLATILPGFRRNRLLSDQPTAVQLRLRRQQYGSSHVSRRPATWSDPLWAQMLWDEDVDPALTFLDPLANRSRSSRAIDDPPPRYDEAVSTSAPSSSPSSSPAYTPRLPALEESSQPLHRSATRVVVRRSTLPLSTHRGRAPVTCSNTLANEHPSSSNVAPLRRHRPVFQRSTSSLQSGASNLPPYQCTIQKEGQLLVKVEFDDYNKRPKHRSWQ</sequence>
<feature type="region of interest" description="Disordered" evidence="1">
    <location>
        <begin position="1"/>
        <end position="49"/>
    </location>
</feature>
<keyword evidence="3" id="KW-1185">Reference proteome</keyword>
<gene>
    <name evidence="2" type="ORF">H4R34_003206</name>
</gene>
<dbReference type="AlphaFoldDB" id="A0A9W8EDD1"/>
<feature type="compositionally biased region" description="Polar residues" evidence="1">
    <location>
        <begin position="295"/>
        <end position="310"/>
    </location>
</feature>
<dbReference type="EMBL" id="JANBQB010000278">
    <property type="protein sequence ID" value="KAJ1978416.1"/>
    <property type="molecule type" value="Genomic_DNA"/>
</dbReference>
<feature type="compositionally biased region" description="Low complexity" evidence="1">
    <location>
        <begin position="11"/>
        <end position="25"/>
    </location>
</feature>
<evidence type="ECO:0000256" key="1">
    <source>
        <dbReference type="SAM" id="MobiDB-lite"/>
    </source>
</evidence>
<feature type="compositionally biased region" description="Basic and acidic residues" evidence="1">
    <location>
        <begin position="227"/>
        <end position="238"/>
    </location>
</feature>
<proteinExistence type="predicted"/>
<dbReference type="Proteomes" id="UP001151582">
    <property type="component" value="Unassembled WGS sequence"/>
</dbReference>
<evidence type="ECO:0000313" key="3">
    <source>
        <dbReference type="Proteomes" id="UP001151582"/>
    </source>
</evidence>
<protein>
    <submittedName>
        <fullName evidence="2">Uncharacterized protein</fullName>
    </submittedName>
</protein>
<dbReference type="OrthoDB" id="5865767at2759"/>
<reference evidence="2" key="1">
    <citation type="submission" date="2022-07" db="EMBL/GenBank/DDBJ databases">
        <title>Phylogenomic reconstructions and comparative analyses of Kickxellomycotina fungi.</title>
        <authorList>
            <person name="Reynolds N.K."/>
            <person name="Stajich J.E."/>
            <person name="Barry K."/>
            <person name="Grigoriev I.V."/>
            <person name="Crous P."/>
            <person name="Smith M.E."/>
        </authorList>
    </citation>
    <scope>NUCLEOTIDE SEQUENCE</scope>
    <source>
        <strain evidence="2">RSA 567</strain>
    </source>
</reference>
<accession>A0A9W8EDD1</accession>
<comment type="caution">
    <text evidence="2">The sequence shown here is derived from an EMBL/GenBank/DDBJ whole genome shotgun (WGS) entry which is preliminary data.</text>
</comment>
<organism evidence="2 3">
    <name type="scientific">Dimargaris verticillata</name>
    <dbReference type="NCBI Taxonomy" id="2761393"/>
    <lineage>
        <taxon>Eukaryota</taxon>
        <taxon>Fungi</taxon>
        <taxon>Fungi incertae sedis</taxon>
        <taxon>Zoopagomycota</taxon>
        <taxon>Kickxellomycotina</taxon>
        <taxon>Dimargaritomycetes</taxon>
        <taxon>Dimargaritales</taxon>
        <taxon>Dimargaritaceae</taxon>
        <taxon>Dimargaris</taxon>
    </lineage>
</organism>
<evidence type="ECO:0000313" key="2">
    <source>
        <dbReference type="EMBL" id="KAJ1978416.1"/>
    </source>
</evidence>
<feature type="compositionally biased region" description="Low complexity" evidence="1">
    <location>
        <begin position="241"/>
        <end position="257"/>
    </location>
</feature>